<reference evidence="3" key="1">
    <citation type="journal article" date="2017" name="Genome Biol.">
        <title>Comparative genomics reveals high biological diversity and specific adaptations in the industrially and medically important fungal genus Aspergillus.</title>
        <authorList>
            <person name="de Vries R.P."/>
            <person name="Riley R."/>
            <person name="Wiebenga A."/>
            <person name="Aguilar-Osorio G."/>
            <person name="Amillis S."/>
            <person name="Uchima C.A."/>
            <person name="Anderluh G."/>
            <person name="Asadollahi M."/>
            <person name="Askin M."/>
            <person name="Barry K."/>
            <person name="Battaglia E."/>
            <person name="Bayram O."/>
            <person name="Benocci T."/>
            <person name="Braus-Stromeyer S.A."/>
            <person name="Caldana C."/>
            <person name="Canovas D."/>
            <person name="Cerqueira G.C."/>
            <person name="Chen F."/>
            <person name="Chen W."/>
            <person name="Choi C."/>
            <person name="Clum A."/>
            <person name="Dos Santos R.A."/>
            <person name="Damasio A.R."/>
            <person name="Diallinas G."/>
            <person name="Emri T."/>
            <person name="Fekete E."/>
            <person name="Flipphi M."/>
            <person name="Freyberg S."/>
            <person name="Gallo A."/>
            <person name="Gournas C."/>
            <person name="Habgood R."/>
            <person name="Hainaut M."/>
            <person name="Harispe M.L."/>
            <person name="Henrissat B."/>
            <person name="Hilden K.S."/>
            <person name="Hope R."/>
            <person name="Hossain A."/>
            <person name="Karabika E."/>
            <person name="Karaffa L."/>
            <person name="Karanyi Z."/>
            <person name="Krasevec N."/>
            <person name="Kuo A."/>
            <person name="Kusch H."/>
            <person name="LaButti K."/>
            <person name="Lagendijk E.L."/>
            <person name="Lapidus A."/>
            <person name="Levasseur A."/>
            <person name="Lindquist E."/>
            <person name="Lipzen A."/>
            <person name="Logrieco A.F."/>
            <person name="MacCabe A."/>
            <person name="Maekelae M.R."/>
            <person name="Malavazi I."/>
            <person name="Melin P."/>
            <person name="Meyer V."/>
            <person name="Mielnichuk N."/>
            <person name="Miskei M."/>
            <person name="Molnar A.P."/>
            <person name="Mule G."/>
            <person name="Ngan C.Y."/>
            <person name="Orejas M."/>
            <person name="Orosz E."/>
            <person name="Ouedraogo J.P."/>
            <person name="Overkamp K.M."/>
            <person name="Park H.-S."/>
            <person name="Perrone G."/>
            <person name="Piumi F."/>
            <person name="Punt P.J."/>
            <person name="Ram A.F."/>
            <person name="Ramon A."/>
            <person name="Rauscher S."/>
            <person name="Record E."/>
            <person name="Riano-Pachon D.M."/>
            <person name="Robert V."/>
            <person name="Roehrig J."/>
            <person name="Ruller R."/>
            <person name="Salamov A."/>
            <person name="Salih N.S."/>
            <person name="Samson R.A."/>
            <person name="Sandor E."/>
            <person name="Sanguinetti M."/>
            <person name="Schuetze T."/>
            <person name="Sepcic K."/>
            <person name="Shelest E."/>
            <person name="Sherlock G."/>
            <person name="Sophianopoulou V."/>
            <person name="Squina F.M."/>
            <person name="Sun H."/>
            <person name="Susca A."/>
            <person name="Todd R.B."/>
            <person name="Tsang A."/>
            <person name="Unkles S.E."/>
            <person name="van de Wiele N."/>
            <person name="van Rossen-Uffink D."/>
            <person name="Oliveira J.V."/>
            <person name="Vesth T.C."/>
            <person name="Visser J."/>
            <person name="Yu J.-H."/>
            <person name="Zhou M."/>
            <person name="Andersen M.R."/>
            <person name="Archer D.B."/>
            <person name="Baker S.E."/>
            <person name="Benoit I."/>
            <person name="Brakhage A.A."/>
            <person name="Braus G.H."/>
            <person name="Fischer R."/>
            <person name="Frisvad J.C."/>
            <person name="Goldman G.H."/>
            <person name="Houbraken J."/>
            <person name="Oakley B."/>
            <person name="Pocsi I."/>
            <person name="Scazzocchio C."/>
            <person name="Seiboth B."/>
            <person name="vanKuyk P.A."/>
            <person name="Wortman J."/>
            <person name="Dyer P.S."/>
            <person name="Grigoriev I.V."/>
        </authorList>
    </citation>
    <scope>NUCLEOTIDE SEQUENCE [LARGE SCALE GENOMIC DNA]</scope>
    <source>
        <strain evidence="3">CBS 134.48</strain>
    </source>
</reference>
<dbReference type="VEuPathDB" id="FungiDB:ASPTUDRAFT_55807"/>
<name>A0A1L9N3D3_ASPTC</name>
<keyword evidence="1" id="KW-0732">Signal</keyword>
<protein>
    <recommendedName>
        <fullName evidence="4">Peptidase C1A papain C-terminal domain-containing protein</fullName>
    </recommendedName>
</protein>
<dbReference type="Proteomes" id="UP000184304">
    <property type="component" value="Unassembled WGS sequence"/>
</dbReference>
<evidence type="ECO:0008006" key="4">
    <source>
        <dbReference type="Google" id="ProtNLM"/>
    </source>
</evidence>
<organism evidence="2 3">
    <name type="scientific">Aspergillus tubingensis (strain CBS 134.48)</name>
    <dbReference type="NCBI Taxonomy" id="767770"/>
    <lineage>
        <taxon>Eukaryota</taxon>
        <taxon>Fungi</taxon>
        <taxon>Dikarya</taxon>
        <taxon>Ascomycota</taxon>
        <taxon>Pezizomycotina</taxon>
        <taxon>Eurotiomycetes</taxon>
        <taxon>Eurotiomycetidae</taxon>
        <taxon>Eurotiales</taxon>
        <taxon>Aspergillaceae</taxon>
        <taxon>Aspergillus</taxon>
        <taxon>Aspergillus subgen. Circumdati</taxon>
    </lineage>
</organism>
<dbReference type="EMBL" id="KV878203">
    <property type="protein sequence ID" value="OJI83808.1"/>
    <property type="molecule type" value="Genomic_DNA"/>
</dbReference>
<sequence>MGLLVGEAWYLYLCVRPCSCALPALAPVHWWITRLAVPHERFHPLLPFDPGNDGEIGLAYGFPKQLDIGCQSGLERRVHSSKTPTIPSIRPMRDTNALFTSLLTTHIITLTCGVSCPRAPPDGLLFVPHQPEFKKEPYQCPERGHDGACWGVNAALFVNQEQAFSQLVQA</sequence>
<feature type="chain" id="PRO_5013245211" description="Peptidase C1A papain C-terminal domain-containing protein" evidence="1">
    <location>
        <begin position="21"/>
        <end position="170"/>
    </location>
</feature>
<evidence type="ECO:0000313" key="3">
    <source>
        <dbReference type="Proteomes" id="UP000184304"/>
    </source>
</evidence>
<proteinExistence type="predicted"/>
<gene>
    <name evidence="2" type="ORF">ASPTUDRAFT_55807</name>
</gene>
<dbReference type="AlphaFoldDB" id="A0A1L9N3D3"/>
<evidence type="ECO:0000313" key="2">
    <source>
        <dbReference type="EMBL" id="OJI83808.1"/>
    </source>
</evidence>
<feature type="signal peptide" evidence="1">
    <location>
        <begin position="1"/>
        <end position="20"/>
    </location>
</feature>
<keyword evidence="3" id="KW-1185">Reference proteome</keyword>
<evidence type="ECO:0000256" key="1">
    <source>
        <dbReference type="SAM" id="SignalP"/>
    </source>
</evidence>
<accession>A0A1L9N3D3</accession>